<dbReference type="EMBL" id="CAUM01000144">
    <property type="protein sequence ID" value="CCV08411.1"/>
    <property type="molecule type" value="Genomic_DNA"/>
</dbReference>
<keyword evidence="1" id="KW-0472">Membrane</keyword>
<comment type="caution">
    <text evidence="2">The sequence shown here is derived from an EMBL/GenBank/DDBJ whole genome shotgun (WGS) entry which is preliminary data.</text>
</comment>
<evidence type="ECO:0000313" key="3">
    <source>
        <dbReference type="Proteomes" id="UP000012062"/>
    </source>
</evidence>
<dbReference type="Proteomes" id="UP000012062">
    <property type="component" value="Unassembled WGS sequence"/>
</dbReference>
<dbReference type="AlphaFoldDB" id="M5F941"/>
<dbReference type="STRING" id="1297569.MESS2_740038"/>
<feature type="transmembrane region" description="Helical" evidence="1">
    <location>
        <begin position="37"/>
        <end position="59"/>
    </location>
</feature>
<name>M5F941_9HYPH</name>
<keyword evidence="1" id="KW-0812">Transmembrane</keyword>
<reference evidence="2 3" key="1">
    <citation type="submission" date="2013-02" db="EMBL/GenBank/DDBJ databases">
        <authorList>
            <person name="Genoscope - CEA"/>
        </authorList>
    </citation>
    <scope>NUCLEOTIDE SEQUENCE [LARGE SCALE GENOMIC DNA]</scope>
    <source>
        <strain evidence="2 3">STM 2683</strain>
    </source>
</reference>
<protein>
    <submittedName>
        <fullName evidence="2">Uncharacterized protein</fullName>
    </submittedName>
</protein>
<keyword evidence="1" id="KW-1133">Transmembrane helix</keyword>
<evidence type="ECO:0000313" key="2">
    <source>
        <dbReference type="EMBL" id="CCV08411.1"/>
    </source>
</evidence>
<gene>
    <name evidence="2" type="ORF">MESS2_740038</name>
</gene>
<organism evidence="2 3">
    <name type="scientific">Mesorhizobium metallidurans STM 2683</name>
    <dbReference type="NCBI Taxonomy" id="1297569"/>
    <lineage>
        <taxon>Bacteria</taxon>
        <taxon>Pseudomonadati</taxon>
        <taxon>Pseudomonadota</taxon>
        <taxon>Alphaproteobacteria</taxon>
        <taxon>Hyphomicrobiales</taxon>
        <taxon>Phyllobacteriaceae</taxon>
        <taxon>Mesorhizobium</taxon>
    </lineage>
</organism>
<accession>M5F941</accession>
<evidence type="ECO:0000256" key="1">
    <source>
        <dbReference type="SAM" id="Phobius"/>
    </source>
</evidence>
<sequence>MAVLIEIARLVAGMIVVFADDFLSTSLVLLLTSLVAMAVLVEIARLVAGMIVMLPGFFLRHRFLLG</sequence>
<feature type="transmembrane region" description="Helical" evidence="1">
    <location>
        <begin position="7"/>
        <end position="31"/>
    </location>
</feature>
<proteinExistence type="predicted"/>
<keyword evidence="3" id="KW-1185">Reference proteome</keyword>